<dbReference type="Proteomes" id="UP000615446">
    <property type="component" value="Unassembled WGS sequence"/>
</dbReference>
<dbReference type="InterPro" id="IPR036397">
    <property type="entry name" value="RNaseH_sf"/>
</dbReference>
<evidence type="ECO:0000259" key="1">
    <source>
        <dbReference type="Pfam" id="PF01498"/>
    </source>
</evidence>
<protein>
    <submittedName>
        <fullName evidence="2">Transposable element Tcb1 transposase isoform X2</fullName>
    </submittedName>
</protein>
<sequence>MASNTKAQAQSILHLWNIGIRTAAEIRRRPKKITSENSISVGQYIRRNPAASSRKLASKLSLRGVNVSYSTVLRHLASLGYDKKCPLATPMLTRLHKEKPTLCNIDIEVKDQFIAFQKTEQELMHGVDFVFGEKLVFIGMTGVEIIRDHLSEIRRMLRNNWLLQQDNDPKHTSRVAKEFLQENVPTVMDWLSIKNLWAVLKRNVEMRQPKILGN</sequence>
<evidence type="ECO:0000313" key="3">
    <source>
        <dbReference type="Proteomes" id="UP000615446"/>
    </source>
</evidence>
<evidence type="ECO:0000313" key="2">
    <source>
        <dbReference type="EMBL" id="GES97449.1"/>
    </source>
</evidence>
<dbReference type="OrthoDB" id="2420879at2759"/>
<comment type="caution">
    <text evidence="2">The sequence shown here is derived from an EMBL/GenBank/DDBJ whole genome shotgun (WGS) entry which is preliminary data.</text>
</comment>
<gene>
    <name evidence="2" type="ORF">RCL2_002404000</name>
</gene>
<dbReference type="AlphaFoldDB" id="A0A8H3M237"/>
<organism evidence="2 3">
    <name type="scientific">Rhizophagus clarus</name>
    <dbReference type="NCBI Taxonomy" id="94130"/>
    <lineage>
        <taxon>Eukaryota</taxon>
        <taxon>Fungi</taxon>
        <taxon>Fungi incertae sedis</taxon>
        <taxon>Mucoromycota</taxon>
        <taxon>Glomeromycotina</taxon>
        <taxon>Glomeromycetes</taxon>
        <taxon>Glomerales</taxon>
        <taxon>Glomeraceae</taxon>
        <taxon>Rhizophagus</taxon>
    </lineage>
</organism>
<dbReference type="EMBL" id="BLAL01000259">
    <property type="protein sequence ID" value="GES97449.1"/>
    <property type="molecule type" value="Genomic_DNA"/>
</dbReference>
<dbReference type="GO" id="GO:0003677">
    <property type="term" value="F:DNA binding"/>
    <property type="evidence" value="ECO:0007669"/>
    <property type="project" value="InterPro"/>
</dbReference>
<reference evidence="2" key="1">
    <citation type="submission" date="2019-10" db="EMBL/GenBank/DDBJ databases">
        <title>Conservation and host-specific expression of non-tandemly repeated heterogenous ribosome RNA gene in arbuscular mycorrhizal fungi.</title>
        <authorList>
            <person name="Maeda T."/>
            <person name="Kobayashi Y."/>
            <person name="Nakagawa T."/>
            <person name="Ezawa T."/>
            <person name="Yamaguchi K."/>
            <person name="Bino T."/>
            <person name="Nishimoto Y."/>
            <person name="Shigenobu S."/>
            <person name="Kawaguchi M."/>
        </authorList>
    </citation>
    <scope>NUCLEOTIDE SEQUENCE</scope>
    <source>
        <strain evidence="2">HR1</strain>
    </source>
</reference>
<name>A0A8H3M237_9GLOM</name>
<dbReference type="Pfam" id="PF01498">
    <property type="entry name" value="HTH_Tnp_Tc3_2"/>
    <property type="match status" value="1"/>
</dbReference>
<dbReference type="GO" id="GO:0006313">
    <property type="term" value="P:DNA transposition"/>
    <property type="evidence" value="ECO:0007669"/>
    <property type="project" value="InterPro"/>
</dbReference>
<accession>A0A8H3M237</accession>
<dbReference type="GO" id="GO:0015074">
    <property type="term" value="P:DNA integration"/>
    <property type="evidence" value="ECO:0007669"/>
    <property type="project" value="InterPro"/>
</dbReference>
<proteinExistence type="predicted"/>
<dbReference type="Gene3D" id="3.30.420.10">
    <property type="entry name" value="Ribonuclease H-like superfamily/Ribonuclease H"/>
    <property type="match status" value="1"/>
</dbReference>
<dbReference type="InterPro" id="IPR002492">
    <property type="entry name" value="Transposase_Tc1-like"/>
</dbReference>
<feature type="domain" description="Transposase Tc1-like" evidence="1">
    <location>
        <begin position="43"/>
        <end position="98"/>
    </location>
</feature>